<evidence type="ECO:0000313" key="12">
    <source>
        <dbReference type="EMBL" id="AIG98216.1"/>
    </source>
</evidence>
<comment type="pathway">
    <text evidence="3 11">Cofactor biosynthesis; adenosylcobalamin biosynthesis.</text>
</comment>
<evidence type="ECO:0000256" key="4">
    <source>
        <dbReference type="ARBA" id="ARBA00006263"/>
    </source>
</evidence>
<keyword evidence="10 11" id="KW-0472">Membrane</keyword>
<comment type="subcellular location">
    <subcellularLocation>
        <location evidence="2 11">Cell membrane</location>
        <topology evidence="2 11">Multi-pass membrane protein</topology>
    </subcellularLocation>
</comment>
<dbReference type="HAMAP" id="MF_00024">
    <property type="entry name" value="CobD_CbiB"/>
    <property type="match status" value="1"/>
</dbReference>
<keyword evidence="6 11" id="KW-1003">Cell membrane</keyword>
<dbReference type="Pfam" id="PF03186">
    <property type="entry name" value="CobD_Cbib"/>
    <property type="match status" value="1"/>
</dbReference>
<evidence type="ECO:0000256" key="1">
    <source>
        <dbReference type="ARBA" id="ARBA00003384"/>
    </source>
</evidence>
<dbReference type="HOGENOM" id="CLU_054212_0_2_2"/>
<keyword evidence="7 11" id="KW-0169">Cobalamin biosynthesis</keyword>
<evidence type="ECO:0000256" key="5">
    <source>
        <dbReference type="ARBA" id="ARBA00016185"/>
    </source>
</evidence>
<accession>A0A075WDZ8</accession>
<feature type="transmembrane region" description="Helical" evidence="11">
    <location>
        <begin position="262"/>
        <end position="284"/>
    </location>
</feature>
<comment type="function">
    <text evidence="1 11">Converts cobyric acid to cobinamide by the addition of aminopropanol on the F carboxylic group.</text>
</comment>
<evidence type="ECO:0000256" key="8">
    <source>
        <dbReference type="ARBA" id="ARBA00022692"/>
    </source>
</evidence>
<proteinExistence type="inferred from homology"/>
<evidence type="ECO:0000256" key="10">
    <source>
        <dbReference type="ARBA" id="ARBA00023136"/>
    </source>
</evidence>
<dbReference type="GO" id="GO:0005886">
    <property type="term" value="C:plasma membrane"/>
    <property type="evidence" value="ECO:0007669"/>
    <property type="project" value="UniProtKB-SubCell"/>
</dbReference>
<protein>
    <recommendedName>
        <fullName evidence="5 11">Probable cobalamin biosynthesis protein CobD</fullName>
    </recommendedName>
</protein>
<dbReference type="GO" id="GO:0048472">
    <property type="term" value="F:threonine-phosphate decarboxylase activity"/>
    <property type="evidence" value="ECO:0007669"/>
    <property type="project" value="InterPro"/>
</dbReference>
<comment type="similarity">
    <text evidence="4 11">Belongs to the CobD/CbiB family.</text>
</comment>
<reference evidence="12 13" key="1">
    <citation type="submission" date="2013-07" db="EMBL/GenBank/DDBJ databases">
        <title>Genome of Archaeoglobus fulgidus.</title>
        <authorList>
            <person name="Fiebig A."/>
            <person name="Birkeland N.-K."/>
        </authorList>
    </citation>
    <scope>NUCLEOTIDE SEQUENCE [LARGE SCALE GENOMIC DNA]</scope>
    <source>
        <strain evidence="12 13">DSM 8774</strain>
    </source>
</reference>
<dbReference type="UniPathway" id="UPA00148"/>
<evidence type="ECO:0000256" key="3">
    <source>
        <dbReference type="ARBA" id="ARBA00004953"/>
    </source>
</evidence>
<dbReference type="KEGG" id="afg:AFULGI_00014470"/>
<dbReference type="PANTHER" id="PTHR34308">
    <property type="entry name" value="COBALAMIN BIOSYNTHESIS PROTEIN CBIB"/>
    <property type="match status" value="1"/>
</dbReference>
<dbReference type="GO" id="GO:0015420">
    <property type="term" value="F:ABC-type vitamin B12 transporter activity"/>
    <property type="evidence" value="ECO:0007669"/>
    <property type="project" value="UniProtKB-UniRule"/>
</dbReference>
<dbReference type="EMBL" id="CP006577">
    <property type="protein sequence ID" value="AIG98216.1"/>
    <property type="molecule type" value="Genomic_DNA"/>
</dbReference>
<evidence type="ECO:0000256" key="7">
    <source>
        <dbReference type="ARBA" id="ARBA00022573"/>
    </source>
</evidence>
<dbReference type="GO" id="GO:0016874">
    <property type="term" value="F:ligase activity"/>
    <property type="evidence" value="ECO:0007669"/>
    <property type="project" value="UniProtKB-KW"/>
</dbReference>
<gene>
    <name evidence="11" type="primary">cobD</name>
    <name evidence="12" type="ORF">AFULGI_00014470</name>
</gene>
<evidence type="ECO:0000256" key="6">
    <source>
        <dbReference type="ARBA" id="ARBA00022475"/>
    </source>
</evidence>
<sequence length="290" mass="32159">MGIEVVVLLTTLMLDAAVGEPPALLHPVVWYGKLISLLERAKFRKMLVEIFYGAFCCLIVITFALILSLLPFPYPLNFLWAVYLLFSSISVKSMVNHARVCVESGVDRKAVQMIVSRNTEELSEEQLCSAVIESVAENYVDGVVAPLFYFSIFGVAGAVVYRAVNTCDAMVGYRKGRYEAFGKFAARLDDILNYIPARLSLLFFELLKRGAFSYGLKRNVKLNGCAIAAMSYLLGVKLEKPGYYSLPGIEPSAADIERAIKAFVRLTVIAVIFTTIAVSIRIVLLTKLHF</sequence>
<name>A0A075WDZ8_ARCFL</name>
<evidence type="ECO:0000256" key="9">
    <source>
        <dbReference type="ARBA" id="ARBA00022989"/>
    </source>
</evidence>
<feature type="transmembrane region" description="Helical" evidence="11">
    <location>
        <begin position="143"/>
        <end position="164"/>
    </location>
</feature>
<dbReference type="PANTHER" id="PTHR34308:SF1">
    <property type="entry name" value="COBALAMIN BIOSYNTHESIS PROTEIN CBIB"/>
    <property type="match status" value="1"/>
</dbReference>
<feature type="transmembrane region" description="Helical" evidence="11">
    <location>
        <begin position="50"/>
        <end position="70"/>
    </location>
</feature>
<dbReference type="NCBIfam" id="NF002281">
    <property type="entry name" value="PRK01209.2-5"/>
    <property type="match status" value="1"/>
</dbReference>
<dbReference type="GO" id="GO:0009236">
    <property type="term" value="P:cobalamin biosynthetic process"/>
    <property type="evidence" value="ECO:0007669"/>
    <property type="project" value="UniProtKB-UniRule"/>
</dbReference>
<evidence type="ECO:0000313" key="13">
    <source>
        <dbReference type="Proteomes" id="UP000028501"/>
    </source>
</evidence>
<dbReference type="RefSeq" id="WP_010878833.1">
    <property type="nucleotide sequence ID" value="NZ_CP006577.1"/>
</dbReference>
<dbReference type="Proteomes" id="UP000028501">
    <property type="component" value="Chromosome"/>
</dbReference>
<evidence type="ECO:0000256" key="11">
    <source>
        <dbReference type="HAMAP-Rule" id="MF_00024"/>
    </source>
</evidence>
<dbReference type="InterPro" id="IPR004485">
    <property type="entry name" value="Cobalamin_biosynth_CobD/CbiB"/>
</dbReference>
<keyword evidence="8 11" id="KW-0812">Transmembrane</keyword>
<keyword evidence="12" id="KW-0436">Ligase</keyword>
<comment type="caution">
    <text evidence="11">Lacks conserved residue(s) required for the propagation of feature annotation.</text>
</comment>
<dbReference type="NCBIfam" id="TIGR00380">
    <property type="entry name" value="cobal_cbiB"/>
    <property type="match status" value="1"/>
</dbReference>
<evidence type="ECO:0000256" key="2">
    <source>
        <dbReference type="ARBA" id="ARBA00004651"/>
    </source>
</evidence>
<keyword evidence="9 11" id="KW-1133">Transmembrane helix</keyword>
<dbReference type="GeneID" id="24794948"/>
<organism evidence="12 13">
    <name type="scientific">Archaeoglobus fulgidus DSM 8774</name>
    <dbReference type="NCBI Taxonomy" id="1344584"/>
    <lineage>
        <taxon>Archaea</taxon>
        <taxon>Methanobacteriati</taxon>
        <taxon>Methanobacteriota</taxon>
        <taxon>Archaeoglobi</taxon>
        <taxon>Archaeoglobales</taxon>
        <taxon>Archaeoglobaceae</taxon>
        <taxon>Archaeoglobus</taxon>
    </lineage>
</organism>
<dbReference type="AlphaFoldDB" id="A0A075WDZ8"/>